<dbReference type="InterPro" id="IPR050570">
    <property type="entry name" value="Cell_wall_metabolism_enzyme"/>
</dbReference>
<sequence length="348" mass="38918">MKKKSLICFLIFVLVAVFSTYGLSYANTKADKQEELNEIKEQTKEVKDDMQELVSKIEDQQAEIDKIQVSIEKKEAELEKAEAEIAKTIKEIKAREDGLNKRLRTMYKNGSVGYLDVLLGSSSISEFISNLEMIQKIYKNDQNILVTLEDQQKELEEKQNVLEREQKELGEKKSEAQEKRDSLKEDQTALQEKLDELNSEAERIGDEIANMQDQNKVYEGGKFMWPTNSTYITSPFGFRIHPVTGYYTGHTGVDIGASYGSPVYAAADGTVIVASNSYGGYGVAVVIDHGSGISTLYGHNDHVEVSVGQHVKRGQIIAYSGNSGVSTGPHLHFEVRINGSYVDPMSYF</sequence>
<dbReference type="InterPro" id="IPR011055">
    <property type="entry name" value="Dup_hybrid_motif"/>
</dbReference>
<dbReference type="AlphaFoldDB" id="A0A845QGF4"/>
<dbReference type="Gene3D" id="2.70.70.10">
    <property type="entry name" value="Glucose Permease (Domain IIA)"/>
    <property type="match status" value="1"/>
</dbReference>
<reference evidence="5 6" key="1">
    <citation type="submission" date="2018-08" db="EMBL/GenBank/DDBJ databases">
        <title>Murine metabolic-syndrome-specific gut microbial biobank.</title>
        <authorList>
            <person name="Liu C."/>
        </authorList>
    </citation>
    <scope>NUCLEOTIDE SEQUENCE [LARGE SCALE GENOMIC DNA]</scope>
    <source>
        <strain evidence="5 6">28</strain>
    </source>
</reference>
<dbReference type="SUPFAM" id="SSF58038">
    <property type="entry name" value="SNARE fusion complex"/>
    <property type="match status" value="1"/>
</dbReference>
<dbReference type="FunFam" id="2.70.70.10:FF:000006">
    <property type="entry name" value="M23 family peptidase"/>
    <property type="match status" value="1"/>
</dbReference>
<gene>
    <name evidence="5" type="ORF">D0435_01875</name>
</gene>
<evidence type="ECO:0000256" key="1">
    <source>
        <dbReference type="ARBA" id="ARBA00022729"/>
    </source>
</evidence>
<proteinExistence type="predicted"/>
<dbReference type="GO" id="GO:0004222">
    <property type="term" value="F:metalloendopeptidase activity"/>
    <property type="evidence" value="ECO:0007669"/>
    <property type="project" value="TreeGrafter"/>
</dbReference>
<dbReference type="RefSeq" id="WP_160200710.1">
    <property type="nucleotide sequence ID" value="NZ_QXWK01000001.1"/>
</dbReference>
<evidence type="ECO:0000313" key="5">
    <source>
        <dbReference type="EMBL" id="NBH60424.1"/>
    </source>
</evidence>
<evidence type="ECO:0000313" key="6">
    <source>
        <dbReference type="Proteomes" id="UP000446866"/>
    </source>
</evidence>
<evidence type="ECO:0000259" key="4">
    <source>
        <dbReference type="PROSITE" id="PS50192"/>
    </source>
</evidence>
<keyword evidence="6" id="KW-1185">Reference proteome</keyword>
<dbReference type="SUPFAM" id="SSF51261">
    <property type="entry name" value="Duplicated hybrid motif"/>
    <property type="match status" value="1"/>
</dbReference>
<feature type="domain" description="T-SNARE coiled-coil homology" evidence="4">
    <location>
        <begin position="26"/>
        <end position="88"/>
    </location>
</feature>
<evidence type="ECO:0000256" key="2">
    <source>
        <dbReference type="SAM" id="Coils"/>
    </source>
</evidence>
<feature type="region of interest" description="Disordered" evidence="3">
    <location>
        <begin position="166"/>
        <end position="187"/>
    </location>
</feature>
<accession>A0A845QGF4</accession>
<name>A0A845QGF4_9FIRM</name>
<protein>
    <recommendedName>
        <fullName evidence="4">t-SNARE coiled-coil homology domain-containing protein</fullName>
    </recommendedName>
</protein>
<evidence type="ECO:0000256" key="3">
    <source>
        <dbReference type="SAM" id="MobiDB-lite"/>
    </source>
</evidence>
<keyword evidence="1" id="KW-0732">Signal</keyword>
<dbReference type="InterPro" id="IPR000727">
    <property type="entry name" value="T_SNARE_dom"/>
</dbReference>
<dbReference type="PANTHER" id="PTHR21666">
    <property type="entry name" value="PEPTIDASE-RELATED"/>
    <property type="match status" value="1"/>
</dbReference>
<dbReference type="EMBL" id="QXWK01000001">
    <property type="protein sequence ID" value="NBH60424.1"/>
    <property type="molecule type" value="Genomic_DNA"/>
</dbReference>
<feature type="coiled-coil region" evidence="2">
    <location>
        <begin position="25"/>
        <end position="98"/>
    </location>
</feature>
<organism evidence="5 6">
    <name type="scientific">Anaerotruncus colihominis</name>
    <dbReference type="NCBI Taxonomy" id="169435"/>
    <lineage>
        <taxon>Bacteria</taxon>
        <taxon>Bacillati</taxon>
        <taxon>Bacillota</taxon>
        <taxon>Clostridia</taxon>
        <taxon>Eubacteriales</taxon>
        <taxon>Oscillospiraceae</taxon>
        <taxon>Anaerotruncus</taxon>
    </lineage>
</organism>
<dbReference type="Gene3D" id="6.10.250.3150">
    <property type="match status" value="1"/>
</dbReference>
<dbReference type="Proteomes" id="UP000446866">
    <property type="component" value="Unassembled WGS sequence"/>
</dbReference>
<dbReference type="InterPro" id="IPR057309">
    <property type="entry name" value="PcsB_CC"/>
</dbReference>
<dbReference type="InterPro" id="IPR016047">
    <property type="entry name" value="M23ase_b-sheet_dom"/>
</dbReference>
<keyword evidence="2" id="KW-0175">Coiled coil</keyword>
<dbReference type="Pfam" id="PF01551">
    <property type="entry name" value="Peptidase_M23"/>
    <property type="match status" value="1"/>
</dbReference>
<dbReference type="PROSITE" id="PS50192">
    <property type="entry name" value="T_SNARE"/>
    <property type="match status" value="1"/>
</dbReference>
<dbReference type="Pfam" id="PF24568">
    <property type="entry name" value="CC_PcsB"/>
    <property type="match status" value="1"/>
</dbReference>
<dbReference type="CDD" id="cd12797">
    <property type="entry name" value="M23_peptidase"/>
    <property type="match status" value="1"/>
</dbReference>
<dbReference type="PANTHER" id="PTHR21666:SF289">
    <property type="entry name" value="L-ALA--D-GLU ENDOPEPTIDASE"/>
    <property type="match status" value="1"/>
</dbReference>
<comment type="caution">
    <text evidence="5">The sequence shown here is derived from an EMBL/GenBank/DDBJ whole genome shotgun (WGS) entry which is preliminary data.</text>
</comment>